<keyword evidence="2" id="KW-1185">Reference proteome</keyword>
<evidence type="ECO:0000313" key="2">
    <source>
        <dbReference type="Proteomes" id="UP001140453"/>
    </source>
</evidence>
<name>A0A9W8YL51_9PEZI</name>
<dbReference type="InterPro" id="IPR038883">
    <property type="entry name" value="AN11006-like"/>
</dbReference>
<accession>A0A9W8YL51</accession>
<evidence type="ECO:0000313" key="1">
    <source>
        <dbReference type="EMBL" id="KAJ4387382.1"/>
    </source>
</evidence>
<organism evidence="1 2">
    <name type="scientific">Gnomoniopsis smithogilvyi</name>
    <dbReference type="NCBI Taxonomy" id="1191159"/>
    <lineage>
        <taxon>Eukaryota</taxon>
        <taxon>Fungi</taxon>
        <taxon>Dikarya</taxon>
        <taxon>Ascomycota</taxon>
        <taxon>Pezizomycotina</taxon>
        <taxon>Sordariomycetes</taxon>
        <taxon>Sordariomycetidae</taxon>
        <taxon>Diaporthales</taxon>
        <taxon>Gnomoniaceae</taxon>
        <taxon>Gnomoniopsis</taxon>
    </lineage>
</organism>
<dbReference type="AlphaFoldDB" id="A0A9W8YL51"/>
<protein>
    <submittedName>
        <fullName evidence="1">Uncharacterized protein</fullName>
    </submittedName>
</protein>
<dbReference type="EMBL" id="JAPEVB010000005">
    <property type="protein sequence ID" value="KAJ4387382.1"/>
    <property type="molecule type" value="Genomic_DNA"/>
</dbReference>
<dbReference type="Proteomes" id="UP001140453">
    <property type="component" value="Unassembled WGS sequence"/>
</dbReference>
<proteinExistence type="predicted"/>
<gene>
    <name evidence="1" type="ORF">N0V93_007973</name>
</gene>
<reference evidence="1" key="1">
    <citation type="submission" date="2022-10" db="EMBL/GenBank/DDBJ databases">
        <title>Tapping the CABI collections for fungal endophytes: first genome assemblies for Collariella, Neodidymelliopsis, Ascochyta clinopodiicola, Didymella pomorum, Didymosphaeria variabile, Neocosmospora piperis and Neocucurbitaria cava.</title>
        <authorList>
            <person name="Hill R."/>
        </authorList>
    </citation>
    <scope>NUCLEOTIDE SEQUENCE</scope>
    <source>
        <strain evidence="1">IMI 355082</strain>
    </source>
</reference>
<comment type="caution">
    <text evidence="1">The sequence shown here is derived from an EMBL/GenBank/DDBJ whole genome shotgun (WGS) entry which is preliminary data.</text>
</comment>
<dbReference type="PANTHER" id="PTHR42085">
    <property type="entry name" value="F-BOX DOMAIN-CONTAINING PROTEIN"/>
    <property type="match status" value="1"/>
</dbReference>
<dbReference type="OrthoDB" id="2099276at2759"/>
<dbReference type="PANTHER" id="PTHR42085:SF6">
    <property type="entry name" value="F-BOX DOMAIN-CONTAINING PROTEIN"/>
    <property type="match status" value="1"/>
</dbReference>
<sequence>MTEDIINEQHSTSCSFSAARLARTEYRGESMSKFFNFRMLPSELRLRILRHTHLGPPDTGGYDARVEHLIIRNQRLVPWYFQSGFKILAPLKECTADSPVNLPKCQRRILPVALFLVDRKMYQEAAFEVFYPNAVFDFYQDDLGATLTFLRDIIPREALPRLRRICFTMAQSPCVEWGELDTSCDFPDDFPPWSRRPDPQVNRKSQWRDIVSLLADHADLPRLSLTVHFYHEWGLIEDAFMHQGSHWPVEWFRFLYNVYMDVATELCRLKTLLSVNFDVYVFQALRPWVEREILGQDNEGTSLLPRRLRSYQQVPPWHDENKRLNGSNYHPDVS</sequence>